<reference evidence="3 4" key="1">
    <citation type="submission" date="2023-03" db="EMBL/GenBank/DDBJ databases">
        <title>Bacillus Genome Sequencing.</title>
        <authorList>
            <person name="Dunlap C."/>
        </authorList>
    </citation>
    <scope>NUCLEOTIDE SEQUENCE [LARGE SCALE GENOMIC DNA]</scope>
    <source>
        <strain evidence="3 4">NRS-1351</strain>
    </source>
</reference>
<dbReference type="SUPFAM" id="SSF56112">
    <property type="entry name" value="Protein kinase-like (PK-like)"/>
    <property type="match status" value="1"/>
</dbReference>
<name>A0ABU6DNK9_9BACL</name>
<protein>
    <submittedName>
        <fullName evidence="3">Phosphotransferase</fullName>
    </submittedName>
</protein>
<keyword evidence="4" id="KW-1185">Reference proteome</keyword>
<dbReference type="PANTHER" id="PTHR21064:SF6">
    <property type="entry name" value="AMINOGLYCOSIDE PHOSPHOTRANSFERASE DOMAIN-CONTAINING PROTEIN"/>
    <property type="match status" value="1"/>
</dbReference>
<dbReference type="RefSeq" id="WP_127457708.1">
    <property type="nucleotide sequence ID" value="NZ_JAROBY010000078.1"/>
</dbReference>
<comment type="caution">
    <text evidence="3">The sequence shown here is derived from an EMBL/GenBank/DDBJ whole genome shotgun (WGS) entry which is preliminary data.</text>
</comment>
<dbReference type="InterPro" id="IPR002575">
    <property type="entry name" value="Aminoglycoside_PTrfase"/>
</dbReference>
<dbReference type="Pfam" id="PF01636">
    <property type="entry name" value="APH"/>
    <property type="match status" value="1"/>
</dbReference>
<organism evidence="3 4">
    <name type="scientific">Paenibacillus chondroitinus</name>
    <dbReference type="NCBI Taxonomy" id="59842"/>
    <lineage>
        <taxon>Bacteria</taxon>
        <taxon>Bacillati</taxon>
        <taxon>Bacillota</taxon>
        <taxon>Bacilli</taxon>
        <taxon>Bacillales</taxon>
        <taxon>Paenibacillaceae</taxon>
        <taxon>Paenibacillus</taxon>
    </lineage>
</organism>
<feature type="domain" description="Aminoglycoside phosphotransferase" evidence="2">
    <location>
        <begin position="39"/>
        <end position="278"/>
    </location>
</feature>
<dbReference type="InterPro" id="IPR011009">
    <property type="entry name" value="Kinase-like_dom_sf"/>
</dbReference>
<evidence type="ECO:0000256" key="1">
    <source>
        <dbReference type="ARBA" id="ARBA00038240"/>
    </source>
</evidence>
<dbReference type="EMBL" id="JAROBY010000078">
    <property type="protein sequence ID" value="MEB4798573.1"/>
    <property type="molecule type" value="Genomic_DNA"/>
</dbReference>
<evidence type="ECO:0000259" key="2">
    <source>
        <dbReference type="Pfam" id="PF01636"/>
    </source>
</evidence>
<dbReference type="Gene3D" id="3.30.200.20">
    <property type="entry name" value="Phosphorylase Kinase, domain 1"/>
    <property type="match status" value="1"/>
</dbReference>
<evidence type="ECO:0000313" key="4">
    <source>
        <dbReference type="Proteomes" id="UP001355653"/>
    </source>
</evidence>
<sequence>MSVRGQGVVTMVEINQVLEEIVSDMHERFGRSVTDTYRLNRGWLNVKWRMVTDQGPVFVKFYHPDRYKLHVPEKRKKIELTLSLQQRLHESGLSCPEVYASAERVFMQETPAGHHYAVLSWVEGNVPVPGRMSDSHMVDLGKTTGHMHQLLQQVPLAKQAWKPDQAACLKELQANLEQAIQSNNLRLTALLEKAIRNIQTLDFERFSECRVGWLHWDLWADNLLLDAERIAAIVDFDRMDVAYPEIDIARAVLSGAWELGGIRLDTVHAFLHGYREHAEAPKGLLLRAIHMLYLIESVWWLRTEIYEETGVPARFLQEMEWLTEQWDRLPDLIGHL</sequence>
<accession>A0ABU6DNK9</accession>
<evidence type="ECO:0000313" key="3">
    <source>
        <dbReference type="EMBL" id="MEB4798573.1"/>
    </source>
</evidence>
<gene>
    <name evidence="3" type="ORF">P5G65_32235</name>
</gene>
<dbReference type="InterPro" id="IPR050249">
    <property type="entry name" value="Pseudomonas-type_ThrB"/>
</dbReference>
<proteinExistence type="inferred from homology"/>
<dbReference type="Proteomes" id="UP001355653">
    <property type="component" value="Unassembled WGS sequence"/>
</dbReference>
<comment type="similarity">
    <text evidence="1">Belongs to the pseudomonas-type ThrB family.</text>
</comment>
<dbReference type="Gene3D" id="3.90.1200.10">
    <property type="match status" value="1"/>
</dbReference>
<dbReference type="PANTHER" id="PTHR21064">
    <property type="entry name" value="AMINOGLYCOSIDE PHOSPHOTRANSFERASE DOMAIN-CONTAINING PROTEIN-RELATED"/>
    <property type="match status" value="1"/>
</dbReference>